<protein>
    <submittedName>
        <fullName evidence="1">Uncharacterized protein</fullName>
    </submittedName>
</protein>
<dbReference type="Proteomes" id="UP000230066">
    <property type="component" value="Unassembled WGS sequence"/>
</dbReference>
<gene>
    <name evidence="1" type="ORF">D915_009826</name>
</gene>
<evidence type="ECO:0000313" key="2">
    <source>
        <dbReference type="Proteomes" id="UP000230066"/>
    </source>
</evidence>
<name>A0A4E0RW32_FASHE</name>
<organism evidence="1 2">
    <name type="scientific">Fasciola hepatica</name>
    <name type="common">Liver fluke</name>
    <dbReference type="NCBI Taxonomy" id="6192"/>
    <lineage>
        <taxon>Eukaryota</taxon>
        <taxon>Metazoa</taxon>
        <taxon>Spiralia</taxon>
        <taxon>Lophotrochozoa</taxon>
        <taxon>Platyhelminthes</taxon>
        <taxon>Trematoda</taxon>
        <taxon>Digenea</taxon>
        <taxon>Plagiorchiida</taxon>
        <taxon>Echinostomata</taxon>
        <taxon>Echinostomatoidea</taxon>
        <taxon>Fasciolidae</taxon>
        <taxon>Fasciola</taxon>
    </lineage>
</organism>
<keyword evidence="2" id="KW-1185">Reference proteome</keyword>
<sequence>MLAVLHHRSKVHSNYSGVEHFCLRDLRLSAVKDTRLTKEEFNLTELYLPLFRLSGTSPICDIEVERNQLNTTQFVIKISEGSFGLEKERYLDESSPNHEKTVRG</sequence>
<dbReference type="InterPro" id="IPR042089">
    <property type="entry name" value="Peptidase_M13_dom_2"/>
</dbReference>
<proteinExistence type="predicted"/>
<dbReference type="AlphaFoldDB" id="A0A4E0RW32"/>
<dbReference type="Gene3D" id="1.10.1380.10">
    <property type="entry name" value="Neutral endopeptidase , domain2"/>
    <property type="match status" value="1"/>
</dbReference>
<dbReference type="EMBL" id="JXXN02007278">
    <property type="protein sequence ID" value="THD19130.1"/>
    <property type="molecule type" value="Genomic_DNA"/>
</dbReference>
<accession>A0A4E0RW32</accession>
<reference evidence="1" key="1">
    <citation type="submission" date="2019-03" db="EMBL/GenBank/DDBJ databases">
        <title>Improved annotation for the trematode Fasciola hepatica.</title>
        <authorList>
            <person name="Choi Y.-J."/>
            <person name="Martin J."/>
            <person name="Mitreva M."/>
        </authorList>
    </citation>
    <scope>NUCLEOTIDE SEQUENCE [LARGE SCALE GENOMIC DNA]</scope>
</reference>
<comment type="caution">
    <text evidence="1">The sequence shown here is derived from an EMBL/GenBank/DDBJ whole genome shotgun (WGS) entry which is preliminary data.</text>
</comment>
<evidence type="ECO:0000313" key="1">
    <source>
        <dbReference type="EMBL" id="THD19130.1"/>
    </source>
</evidence>